<reference evidence="3" key="1">
    <citation type="submission" date="2022-02" db="EMBL/GenBank/DDBJ databases">
        <authorList>
            <person name="Henning P.M."/>
            <person name="McCubbin A.G."/>
            <person name="Shore J.S."/>
        </authorList>
    </citation>
    <scope>NUCLEOTIDE SEQUENCE</scope>
    <source>
        <strain evidence="3">F60SS</strain>
        <tissue evidence="3">Leaves</tissue>
    </source>
</reference>
<evidence type="ECO:0000313" key="3">
    <source>
        <dbReference type="EMBL" id="KAJ4840880.1"/>
    </source>
</evidence>
<accession>A0A9Q0G021</accession>
<dbReference type="PROSITE" id="PS50119">
    <property type="entry name" value="ZF_BBOX"/>
    <property type="match status" value="1"/>
</dbReference>
<dbReference type="PANTHER" id="PTHR31065">
    <property type="entry name" value="PLATZ TRANSCRIPTION FACTOR FAMILY PROTEIN"/>
    <property type="match status" value="1"/>
</dbReference>
<name>A0A9Q0G021_9ROSI</name>
<dbReference type="AlphaFoldDB" id="A0A9Q0G021"/>
<dbReference type="OrthoDB" id="670813at2759"/>
<keyword evidence="1" id="KW-0479">Metal-binding</keyword>
<keyword evidence="1" id="KW-0862">Zinc</keyword>
<dbReference type="GO" id="GO:0008270">
    <property type="term" value="F:zinc ion binding"/>
    <property type="evidence" value="ECO:0007669"/>
    <property type="project" value="UniProtKB-KW"/>
</dbReference>
<dbReference type="EMBL" id="JAKUCV010002922">
    <property type="protein sequence ID" value="KAJ4840880.1"/>
    <property type="molecule type" value="Genomic_DNA"/>
</dbReference>
<proteinExistence type="predicted"/>
<feature type="domain" description="B box-type" evidence="2">
    <location>
        <begin position="44"/>
        <end position="83"/>
    </location>
</feature>
<protein>
    <recommendedName>
        <fullName evidence="2">B box-type domain-containing protein</fullName>
    </recommendedName>
</protein>
<dbReference type="InterPro" id="IPR000315">
    <property type="entry name" value="Znf_B-box"/>
</dbReference>
<dbReference type="Proteomes" id="UP001141552">
    <property type="component" value="Unassembled WGS sequence"/>
</dbReference>
<evidence type="ECO:0000313" key="4">
    <source>
        <dbReference type="Proteomes" id="UP001141552"/>
    </source>
</evidence>
<dbReference type="CDD" id="cd19756">
    <property type="entry name" value="Bbox2"/>
    <property type="match status" value="1"/>
</dbReference>
<dbReference type="PANTHER" id="PTHR31065:SF9">
    <property type="entry name" value="TRANSCRIPTION FACTOR FAMILY PROTEIN, PUTATIVE-RELATED"/>
    <property type="match status" value="1"/>
</dbReference>
<keyword evidence="4" id="KW-1185">Reference proteome</keyword>
<evidence type="ECO:0000256" key="1">
    <source>
        <dbReference type="PROSITE-ProRule" id="PRU00024"/>
    </source>
</evidence>
<reference evidence="3" key="2">
    <citation type="journal article" date="2023" name="Plants (Basel)">
        <title>Annotation of the Turnera subulata (Passifloraceae) Draft Genome Reveals the S-Locus Evolved after the Divergence of Turneroideae from Passifloroideae in a Stepwise Manner.</title>
        <authorList>
            <person name="Henning P.M."/>
            <person name="Roalson E.H."/>
            <person name="Mir W."/>
            <person name="McCubbin A.G."/>
            <person name="Shore J.S."/>
        </authorList>
    </citation>
    <scope>NUCLEOTIDE SEQUENCE</scope>
    <source>
        <strain evidence="3">F60SS</strain>
    </source>
</reference>
<gene>
    <name evidence="3" type="ORF">Tsubulata_010375</name>
</gene>
<sequence>MSYIMMSQLSSKSMNQVEEDAVQRKSKKPEWVEFFLTRTFFDPCSTHPVRRNETNRYCINCNLAACQYCISAGNHRHHKVLKIYRHVYRDVVSLGALEKYVDCSLIQAPGSRRRYVPIDPFTVMDPKNTLARNYT</sequence>
<dbReference type="Gene3D" id="3.30.160.60">
    <property type="entry name" value="Classic Zinc Finger"/>
    <property type="match status" value="1"/>
</dbReference>
<evidence type="ECO:0000259" key="2">
    <source>
        <dbReference type="PROSITE" id="PS50119"/>
    </source>
</evidence>
<keyword evidence="1" id="KW-0863">Zinc-finger</keyword>
<dbReference type="SUPFAM" id="SSF57845">
    <property type="entry name" value="B-box zinc-binding domain"/>
    <property type="match status" value="1"/>
</dbReference>
<dbReference type="Pfam" id="PF00643">
    <property type="entry name" value="zf-B_box"/>
    <property type="match status" value="1"/>
</dbReference>
<comment type="caution">
    <text evidence="3">The sequence shown here is derived from an EMBL/GenBank/DDBJ whole genome shotgun (WGS) entry which is preliminary data.</text>
</comment>
<organism evidence="3 4">
    <name type="scientific">Turnera subulata</name>
    <dbReference type="NCBI Taxonomy" id="218843"/>
    <lineage>
        <taxon>Eukaryota</taxon>
        <taxon>Viridiplantae</taxon>
        <taxon>Streptophyta</taxon>
        <taxon>Embryophyta</taxon>
        <taxon>Tracheophyta</taxon>
        <taxon>Spermatophyta</taxon>
        <taxon>Magnoliopsida</taxon>
        <taxon>eudicotyledons</taxon>
        <taxon>Gunneridae</taxon>
        <taxon>Pentapetalae</taxon>
        <taxon>rosids</taxon>
        <taxon>fabids</taxon>
        <taxon>Malpighiales</taxon>
        <taxon>Passifloraceae</taxon>
        <taxon>Turnera</taxon>
    </lineage>
</organism>